<accession>A0A0K0FN68</accession>
<dbReference type="PROSITE" id="PS51157">
    <property type="entry name" value="ZF_UBR"/>
    <property type="match status" value="1"/>
</dbReference>
<dbReference type="CDD" id="cd14423">
    <property type="entry name" value="CUE_UBR5"/>
    <property type="match status" value="1"/>
</dbReference>
<dbReference type="Pfam" id="PF00658">
    <property type="entry name" value="MLLE"/>
    <property type="match status" value="1"/>
</dbReference>
<feature type="compositionally biased region" description="Polar residues" evidence="7">
    <location>
        <begin position="2075"/>
        <end position="2089"/>
    </location>
</feature>
<dbReference type="STRING" id="75913.A0A0K0FN68"/>
<dbReference type="WBParaSite" id="SVE_1044800.2">
    <property type="protein sequence ID" value="SVE_1044800.2"/>
    <property type="gene ID" value="SVE_1044800"/>
</dbReference>
<evidence type="ECO:0000313" key="12">
    <source>
        <dbReference type="Proteomes" id="UP000035680"/>
    </source>
</evidence>
<evidence type="ECO:0000256" key="3">
    <source>
        <dbReference type="ARBA" id="ARBA00022786"/>
    </source>
</evidence>
<feature type="compositionally biased region" description="Low complexity" evidence="7">
    <location>
        <begin position="179"/>
        <end position="203"/>
    </location>
</feature>
<dbReference type="GO" id="GO:0000209">
    <property type="term" value="P:protein polyubiquitination"/>
    <property type="evidence" value="ECO:0007669"/>
    <property type="project" value="TreeGrafter"/>
</dbReference>
<dbReference type="Gene3D" id="3.30.2410.10">
    <property type="entry name" value="Hect, E3 ligase catalytic domain"/>
    <property type="match status" value="1"/>
</dbReference>
<name>A0A0K0FN68_STRVS</name>
<dbReference type="Pfam" id="PF11547">
    <property type="entry name" value="E3_UbLigase_EDD"/>
    <property type="match status" value="1"/>
</dbReference>
<feature type="compositionally biased region" description="Polar residues" evidence="7">
    <location>
        <begin position="1714"/>
        <end position="1723"/>
    </location>
</feature>
<dbReference type="Gene3D" id="1.10.1900.10">
    <property type="entry name" value="c-terminal domain of poly(a) binding protein"/>
    <property type="match status" value="1"/>
</dbReference>
<feature type="domain" description="UBA" evidence="8">
    <location>
        <begin position="243"/>
        <end position="285"/>
    </location>
</feature>
<dbReference type="GO" id="GO:0005634">
    <property type="term" value="C:nucleus"/>
    <property type="evidence" value="ECO:0007669"/>
    <property type="project" value="TreeGrafter"/>
</dbReference>
<dbReference type="FunFam" id="1.10.8.10:FF:000009">
    <property type="entry name" value="Putative E3 ubiquitin-protein ligase UBR5"/>
    <property type="match status" value="1"/>
</dbReference>
<dbReference type="InterPro" id="IPR000569">
    <property type="entry name" value="HECT_dom"/>
</dbReference>
<keyword evidence="3 5" id="KW-0833">Ubl conjugation pathway</keyword>
<feature type="domain" description="UBR-type" evidence="10">
    <location>
        <begin position="1076"/>
        <end position="1144"/>
    </location>
</feature>
<feature type="compositionally biased region" description="Acidic residues" evidence="7">
    <location>
        <begin position="1595"/>
        <end position="1625"/>
    </location>
</feature>
<dbReference type="PROSITE" id="PS50237">
    <property type="entry name" value="HECT"/>
    <property type="match status" value="1"/>
</dbReference>
<dbReference type="SUPFAM" id="SSF56204">
    <property type="entry name" value="Hect, E3 ligase catalytic domain"/>
    <property type="match status" value="1"/>
</dbReference>
<dbReference type="PANTHER" id="PTHR46276">
    <property type="entry name" value="E3 UBIQUITIN-PROTEIN LIGASE UBR5"/>
    <property type="match status" value="1"/>
</dbReference>
<feature type="compositionally biased region" description="Polar residues" evidence="7">
    <location>
        <begin position="1191"/>
        <end position="1217"/>
    </location>
</feature>
<sequence>MQMSIHQTIIFTSHSTRDKADVVVGNRSLNAQKYYSQENDNGSGNVLENLNENKLVIKFQLDIRFLPSTSQKSIVLILCESQMNQMGDNPQILLFGYPLNGPNDHILIDRIKEVLQHRNTKGIDAAKFLNEYTINNIKQFIVGPNYLGFLFKDGNVGRVPYGIEKVKIENKNKKDNDTDGGNLPNSSGNGSSSNAGGSNNPLSFTSDSAASRNARLRRVMMSARRGGRGIFIERTRPMLPPSAIPEEMIAQAQVVLQGKSREVIIRELQRTNLNVNEAVNNLLSRDEDEDFDEMADAYLPEELLSLIDAGFPEVQAALDSDGLGDNAFDYFMGAAINRRRIERVERRDNRDSATPDVTQDTFTIKSNISFWCGEAGKFPKGVKKFIKIVSLQTHMIALADNGMMYNWSWKDAVPGDLEPSSIGERIRKDAKENAVITDVESCAWRCVVSLSNNKVASYVDEEYSGKRLSEKLYVAPLSLPEGETVLNMRCSPLFCVIQTPNGLYWFGLVPFQDRRKLYEKNKSRTTKSSDDGHKEEIVVGSEVVLKTSPLYAAGSIGINFSSGLPQVGILQEAAWTLTEHCRFKIVPFQDYDKYTDEELSKEIKGSIDLSIRKRAAPSDETVSSGNQPSIGSSYKEMAWSINETVFLKEEATKITAVVHIVDEGLIGVVFNHSDNGGSKNSKMRLLKKDDVVLYNPESNTRSPQAFQRQLAKIPLSSSYQKKLQTFMCDSLNVRMLIEKRGKVNLIRLSVFGKVLSEHILPICSEALSAASIKQASLLNYGEEGWVTLTDSQGQLVPLVRNYANGFREPIFLPFPTGALTSVGCKYDIDKAYSTRVIHSIPEVMKDLKWTEKNSGGTRIGVIAILMSSSPDQLQPSVEPLMDSILCCNLDSVRKSLDDLSKCNDDNIIREEILKSRTGGNKNIFHAAIMGAFATSNKDQMDKDVTDLPSAMASIVDKSKKQDDDSMDVDDGPIKITNKPVSCIRQRQSNSIEIIKVLCNDTNVEKYLSELFSMKDINGMTPFMSAIHHKAYSAALTIWETIEKCFHKNSKNSFMPYIFPVGSKPDDNPMFILAYNDVCSFTWTGENHIHQDIYECKTCGLTNSLCCCTECAYTCHRNHDCKIKRTSPTAYCDCWQKIKCTSLVGGNQAKRKTLFKDLLKKTNLVNYVNGRNEHLLVFLAKTIGRQQEEQDFNSPMTNRRQNNTTGGDKSSTPDSNSEPPKFAKQAMAMCLRDFNAVKSLLTLEIIKCPTDLPISDETFFLTSQSGCNQLDRFMFSLLAKCPESHLDDLITTLICQHNNTRTKDSDIEDLIHRLVRSAVRILTLLCVLSPQAVTLCVTANSTNNLTTMTSSIAAITSDKSDRRGGPFQAIAISGMLSFVHSQSLRSNSQTKKDRPRLMMSNVILKCRRMFQALLPQSIYEIIKAAEALVLPLKNGLVKKNLIFSSSSNDAVENIEKYLDNEITFAQMFLNEESQFSIGHRKRLISRRDGGEEAPTPLNENGSQDNISSDDEESWSDEEVENGDRNINEGVMSDDGEANNDEGRSIASTEELSSHDSDDDDDDDDDEEDDDDGGNNDGNEDGDVIEFNINDSLNETVDIELDEEDDSENNAEDESEEEAEDDEETMVDSEQVNFDRMEGDNYGDDETNEAPDSVIDNNEPSAMEIDSNPTETNNVPERGSSTNESSTRNSSNNVQTNGDSTSTSSNRDPRRRIGQTAASSDNPTDGGNGSSEANSNNSTLARTLRFTDGNLTSGESHKISYKAENQLSVAFAALIKIVNNLMVLLKNYSTFSAVEHKGIPVMQVLSKDQLLESYNFIETRLNPIWIWLDSVMDYFEARIRYSNAVLNHPVGNNIYGNNFIDNDRTGSIKTLKLERRNAIRNKNRKVVSPKDDSEVVSPRKEFMQYLLSILRSSSDENGDNFMQMDEQSMLPYAFIAEGYLSFGQAVENLLNEKVKKDQIDINTPESDNKIKEFFQRSPEFLYPGACLTAPFHSMKYDAKDAMPLSVNPALLTPESDKSALYGLPTSERTCTDYINLYTDIGIQKPAHQAIVGFINRSPKKNKQSASLDQMLDTNKYIKTNNRSTSGPTTRQSLKKQKNSKSTEISKPTFGYVDLLTENNLSQENMLQVKLTRWASSLQLMARRFNDDFSPFFGSEHSYSVLINELSTFYVREREFKKKMEKTTNIQTKDLTFNVHRDPHVLIYQTFNQLNQQYAKRTGSTSLQKYNPSYNITASVALTTPQVAISLDTNAICKVRDESGGASSVGTSHKNGSLACKSVKVTFHNEPGEGSGVARSFYTALGEAFTTMKFLPMKGMTGMIDAQDKKDKSSGSNNESNSRRRSTNRSGNIGFNRRNRIPFNLPIVCHPFYPLEERNRNDNDGQQFNDFIFDDTVNGNGIRLLPKVREISSELANKITGMILTLPASSVMILLDNEDLLRQQVQDCVNLLTSSGVGNNDYGPPEGAPAQSISQPEPESKAPTSPVKKNSVTETFDYESSDIKPLFYKASKNGNYTVNPGLNTPGRLNAFRNVGRLIGICLQQGEILPILFSRHIFKYILDKPINWYDFAFYDPAMFNSLRSLAYDNNEHCGFSDSYFNDLDMSFVIDLPPEEGGSTIQLKEGGMDAVVTRENVAEYIYLYVNARLLGKHIFALEAIKQGVYDVLPRNALNNFNPEDLRLMLCGTYEINMTLIQSSTSFLNESNAAQDDLDSFKEMFWSVVMKLSREEMQDLLFFWTGTPTLPSKKEGFQPAPTVVIRPPENSRLPTANTCISRLYIPLYSNKKILKQRLCFAIKAKNFGFV</sequence>
<feature type="compositionally biased region" description="Low complexity" evidence="7">
    <location>
        <begin position="1675"/>
        <end position="1691"/>
    </location>
</feature>
<keyword evidence="12" id="KW-1185">Reference proteome</keyword>
<evidence type="ECO:0000259" key="8">
    <source>
        <dbReference type="PROSITE" id="PS50030"/>
    </source>
</evidence>
<evidence type="ECO:0000256" key="1">
    <source>
        <dbReference type="ARBA" id="ARBA00022723"/>
    </source>
</evidence>
<dbReference type="InterPro" id="IPR015940">
    <property type="entry name" value="UBA"/>
</dbReference>
<evidence type="ECO:0000259" key="11">
    <source>
        <dbReference type="PROSITE" id="PS51309"/>
    </source>
</evidence>
<dbReference type="InterPro" id="IPR035983">
    <property type="entry name" value="Hect_E3_ubiquitin_ligase"/>
</dbReference>
<evidence type="ECO:0000313" key="13">
    <source>
        <dbReference type="WBParaSite" id="SVE_1044800.2"/>
    </source>
</evidence>
<dbReference type="GO" id="GO:0003723">
    <property type="term" value="F:RNA binding"/>
    <property type="evidence" value="ECO:0007669"/>
    <property type="project" value="InterPro"/>
</dbReference>
<feature type="domain" description="PABC" evidence="11">
    <location>
        <begin position="2373"/>
        <end position="2450"/>
    </location>
</feature>
<dbReference type="GO" id="GO:0043130">
    <property type="term" value="F:ubiquitin binding"/>
    <property type="evidence" value="ECO:0007669"/>
    <property type="project" value="InterPro"/>
</dbReference>
<feature type="region of interest" description="Disordered" evidence="7">
    <location>
        <begin position="2318"/>
        <end position="2348"/>
    </location>
</feature>
<reference evidence="12" key="1">
    <citation type="submission" date="2014-07" db="EMBL/GenBank/DDBJ databases">
        <authorList>
            <person name="Martin A.A"/>
            <person name="De Silva N."/>
        </authorList>
    </citation>
    <scope>NUCLEOTIDE SEQUENCE</scope>
</reference>
<reference evidence="13" key="2">
    <citation type="submission" date="2015-08" db="UniProtKB">
        <authorList>
            <consortium name="WormBaseParasite"/>
        </authorList>
    </citation>
    <scope>IDENTIFICATION</scope>
</reference>
<dbReference type="Pfam" id="PF00632">
    <property type="entry name" value="HECT"/>
    <property type="match status" value="1"/>
</dbReference>
<evidence type="ECO:0000256" key="4">
    <source>
        <dbReference type="ARBA" id="ARBA00022833"/>
    </source>
</evidence>
<dbReference type="InterPro" id="IPR024725">
    <property type="entry name" value="UBR5_UBA"/>
</dbReference>
<dbReference type="InterPro" id="IPR003126">
    <property type="entry name" value="Znf_UBR"/>
</dbReference>
<dbReference type="InterPro" id="IPR002004">
    <property type="entry name" value="PABP_HYD_C"/>
</dbReference>
<evidence type="ECO:0000256" key="6">
    <source>
        <dbReference type="PROSITE-ProRule" id="PRU00508"/>
    </source>
</evidence>
<feature type="compositionally biased region" description="Acidic residues" evidence="7">
    <location>
        <begin position="1555"/>
        <end position="1582"/>
    </location>
</feature>
<organism evidence="12 13">
    <name type="scientific">Strongyloides venezuelensis</name>
    <name type="common">Threadworm</name>
    <dbReference type="NCBI Taxonomy" id="75913"/>
    <lineage>
        <taxon>Eukaryota</taxon>
        <taxon>Metazoa</taxon>
        <taxon>Ecdysozoa</taxon>
        <taxon>Nematoda</taxon>
        <taxon>Chromadorea</taxon>
        <taxon>Rhabditida</taxon>
        <taxon>Tylenchina</taxon>
        <taxon>Panagrolaimomorpha</taxon>
        <taxon>Strongyloidoidea</taxon>
        <taxon>Strongyloididae</taxon>
        <taxon>Strongyloides</taxon>
    </lineage>
</organism>
<dbReference type="PROSITE" id="PS50030">
    <property type="entry name" value="UBA"/>
    <property type="match status" value="1"/>
</dbReference>
<dbReference type="PROSITE" id="PS51309">
    <property type="entry name" value="PABC"/>
    <property type="match status" value="1"/>
</dbReference>
<feature type="active site" description="Glycyl thioester intermediate" evidence="5">
    <location>
        <position position="2765"/>
    </location>
</feature>
<feature type="region of interest" description="Disordered" evidence="7">
    <location>
        <begin position="170"/>
        <end position="208"/>
    </location>
</feature>
<dbReference type="Proteomes" id="UP000035680">
    <property type="component" value="Unassembled WGS sequence"/>
</dbReference>
<evidence type="ECO:0000259" key="9">
    <source>
        <dbReference type="PROSITE" id="PS50237"/>
    </source>
</evidence>
<dbReference type="Gene3D" id="1.10.8.10">
    <property type="entry name" value="DNA helicase RuvA subunit, C-terminal domain"/>
    <property type="match status" value="1"/>
</dbReference>
<feature type="region of interest" description="Disordered" evidence="7">
    <location>
        <begin position="1486"/>
        <end position="1736"/>
    </location>
</feature>
<dbReference type="GO" id="GO:0005737">
    <property type="term" value="C:cytoplasm"/>
    <property type="evidence" value="ECO:0007669"/>
    <property type="project" value="TreeGrafter"/>
</dbReference>
<dbReference type="SMART" id="SM00517">
    <property type="entry name" value="PolyA"/>
    <property type="match status" value="1"/>
</dbReference>
<keyword evidence="1" id="KW-0479">Metal-binding</keyword>
<feature type="domain" description="HECT" evidence="9">
    <location>
        <begin position="2499"/>
        <end position="2796"/>
    </location>
</feature>
<dbReference type="GO" id="GO:0008270">
    <property type="term" value="F:zinc ion binding"/>
    <property type="evidence" value="ECO:0007669"/>
    <property type="project" value="UniProtKB-KW"/>
</dbReference>
<feature type="region of interest" description="Disordered" evidence="7">
    <location>
        <begin position="2449"/>
        <end position="2484"/>
    </location>
</feature>
<dbReference type="Gene3D" id="3.30.2160.10">
    <property type="entry name" value="Hect, E3 ligase catalytic domain"/>
    <property type="match status" value="1"/>
</dbReference>
<keyword evidence="2" id="KW-0863">Zinc-finger</keyword>
<feature type="zinc finger region" description="UBR-type" evidence="6">
    <location>
        <begin position="1076"/>
        <end position="1144"/>
    </location>
</feature>
<dbReference type="SMART" id="SM00119">
    <property type="entry name" value="HECTc"/>
    <property type="match status" value="1"/>
</dbReference>
<dbReference type="InterPro" id="IPR036053">
    <property type="entry name" value="PABP-dom"/>
</dbReference>
<protein>
    <submittedName>
        <fullName evidence="13">E3 ubiquitin-protein ligase UBR5 (inferred by orthology to a human protein)</fullName>
    </submittedName>
</protein>
<evidence type="ECO:0000256" key="7">
    <source>
        <dbReference type="SAM" id="MobiDB-lite"/>
    </source>
</evidence>
<dbReference type="GO" id="GO:0034450">
    <property type="term" value="F:ubiquitin-ubiquitin ligase activity"/>
    <property type="evidence" value="ECO:0007669"/>
    <property type="project" value="TreeGrafter"/>
</dbReference>
<keyword evidence="4" id="KW-0862">Zinc</keyword>
<dbReference type="SMART" id="SM00396">
    <property type="entry name" value="ZnF_UBR1"/>
    <property type="match status" value="1"/>
</dbReference>
<feature type="compositionally biased region" description="Polar residues" evidence="7">
    <location>
        <begin position="1692"/>
        <end position="1704"/>
    </location>
</feature>
<evidence type="ECO:0000256" key="5">
    <source>
        <dbReference type="PROSITE-ProRule" id="PRU00104"/>
    </source>
</evidence>
<evidence type="ECO:0000259" key="10">
    <source>
        <dbReference type="PROSITE" id="PS51157"/>
    </source>
</evidence>
<feature type="compositionally biased region" description="Polar residues" evidence="7">
    <location>
        <begin position="1496"/>
        <end position="1505"/>
    </location>
</feature>
<proteinExistence type="predicted"/>
<feature type="region of interest" description="Disordered" evidence="7">
    <location>
        <begin position="2075"/>
        <end position="2100"/>
    </location>
</feature>
<dbReference type="SUPFAM" id="SSF63570">
    <property type="entry name" value="PABC (PABP) domain"/>
    <property type="match status" value="1"/>
</dbReference>
<dbReference type="GO" id="GO:0090263">
    <property type="term" value="P:positive regulation of canonical Wnt signaling pathway"/>
    <property type="evidence" value="ECO:0007669"/>
    <property type="project" value="TreeGrafter"/>
</dbReference>
<evidence type="ECO:0000256" key="2">
    <source>
        <dbReference type="ARBA" id="ARBA00022771"/>
    </source>
</evidence>
<feature type="region of interest" description="Disordered" evidence="7">
    <location>
        <begin position="1188"/>
        <end position="1219"/>
    </location>
</feature>
<dbReference type="PANTHER" id="PTHR46276:SF1">
    <property type="entry name" value="E3 UBIQUITIN-PROTEIN LIGASE UBR5"/>
    <property type="match status" value="1"/>
</dbReference>
<feature type="compositionally biased region" description="Acidic residues" evidence="7">
    <location>
        <begin position="1506"/>
        <end position="1519"/>
    </location>
</feature>